<name>A0A4D6KQ02_VIGUN</name>
<evidence type="ECO:0000256" key="1">
    <source>
        <dbReference type="SAM" id="MobiDB-lite"/>
    </source>
</evidence>
<evidence type="ECO:0000313" key="2">
    <source>
        <dbReference type="EMBL" id="QCD78750.1"/>
    </source>
</evidence>
<proteinExistence type="predicted"/>
<gene>
    <name evidence="2" type="ORF">DEO72_LG1g2386</name>
</gene>
<dbReference type="AlphaFoldDB" id="A0A4D6KQ02"/>
<feature type="region of interest" description="Disordered" evidence="1">
    <location>
        <begin position="1"/>
        <end position="30"/>
    </location>
</feature>
<sequence length="86" mass="9603">MPETRRRKQTSAATSRSFIPATTSTRASTVPATASHLNHLLTRNHHEQNLHVYAIHEHNCSSHGSNFTTFQDLAAASLCKHEQQPE</sequence>
<dbReference type="EMBL" id="CP039345">
    <property type="protein sequence ID" value="QCD78750.1"/>
    <property type="molecule type" value="Genomic_DNA"/>
</dbReference>
<organism evidence="2 3">
    <name type="scientific">Vigna unguiculata</name>
    <name type="common">Cowpea</name>
    <dbReference type="NCBI Taxonomy" id="3917"/>
    <lineage>
        <taxon>Eukaryota</taxon>
        <taxon>Viridiplantae</taxon>
        <taxon>Streptophyta</taxon>
        <taxon>Embryophyta</taxon>
        <taxon>Tracheophyta</taxon>
        <taxon>Spermatophyta</taxon>
        <taxon>Magnoliopsida</taxon>
        <taxon>eudicotyledons</taxon>
        <taxon>Gunneridae</taxon>
        <taxon>Pentapetalae</taxon>
        <taxon>rosids</taxon>
        <taxon>fabids</taxon>
        <taxon>Fabales</taxon>
        <taxon>Fabaceae</taxon>
        <taxon>Papilionoideae</taxon>
        <taxon>50 kb inversion clade</taxon>
        <taxon>NPAAA clade</taxon>
        <taxon>indigoferoid/millettioid clade</taxon>
        <taxon>Phaseoleae</taxon>
        <taxon>Vigna</taxon>
    </lineage>
</organism>
<protein>
    <submittedName>
        <fullName evidence="2">Uncharacterized protein</fullName>
    </submittedName>
</protein>
<keyword evidence="3" id="KW-1185">Reference proteome</keyword>
<reference evidence="2 3" key="1">
    <citation type="submission" date="2019-04" db="EMBL/GenBank/DDBJ databases">
        <title>An improved genome assembly and genetic linkage map for asparagus bean, Vigna unguiculata ssp. sesquipedialis.</title>
        <authorList>
            <person name="Xia Q."/>
            <person name="Zhang R."/>
            <person name="Dong Y."/>
        </authorList>
    </citation>
    <scope>NUCLEOTIDE SEQUENCE [LARGE SCALE GENOMIC DNA]</scope>
    <source>
        <tissue evidence="2">Leaf</tissue>
    </source>
</reference>
<feature type="compositionally biased region" description="Polar residues" evidence="1">
    <location>
        <begin position="10"/>
        <end position="30"/>
    </location>
</feature>
<dbReference type="Proteomes" id="UP000501690">
    <property type="component" value="Linkage Group LG1"/>
</dbReference>
<evidence type="ECO:0000313" key="3">
    <source>
        <dbReference type="Proteomes" id="UP000501690"/>
    </source>
</evidence>
<accession>A0A4D6KQ02</accession>